<dbReference type="Proteomes" id="UP000698963">
    <property type="component" value="Unassembled WGS sequence"/>
</dbReference>
<dbReference type="SUPFAM" id="SSF50969">
    <property type="entry name" value="YVTN repeat-like/Quinoprotein amine dehydrogenase"/>
    <property type="match status" value="1"/>
</dbReference>
<evidence type="ECO:0000259" key="1">
    <source>
        <dbReference type="Pfam" id="PF17425"/>
    </source>
</evidence>
<dbReference type="RefSeq" id="WP_304122234.1">
    <property type="nucleotide sequence ID" value="NZ_DYZA01000126.1"/>
</dbReference>
<proteinExistence type="predicted"/>
<reference evidence="2" key="2">
    <citation type="submission" date="2021-09" db="EMBL/GenBank/DDBJ databases">
        <authorList>
            <person name="Gilroy R."/>
        </authorList>
    </citation>
    <scope>NUCLEOTIDE SEQUENCE</scope>
    <source>
        <strain evidence="2">ChiGjej2B2-19336</strain>
    </source>
</reference>
<dbReference type="EMBL" id="DYZA01000126">
    <property type="protein sequence ID" value="HJD97268.1"/>
    <property type="molecule type" value="Genomic_DNA"/>
</dbReference>
<dbReference type="InterPro" id="IPR010262">
    <property type="entry name" value="Arylsulfotransferase_bact"/>
</dbReference>
<comment type="caution">
    <text evidence="2">The sequence shown here is derived from an EMBL/GenBank/DDBJ whole genome shotgun (WGS) entry which is preliminary data.</text>
</comment>
<protein>
    <submittedName>
        <fullName evidence="2">Aryl-sulfate sulfotransferase</fullName>
    </submittedName>
</protein>
<dbReference type="PANTHER" id="PTHR35340:SF10">
    <property type="entry name" value="CYTOPLASMIC PROTEIN"/>
    <property type="match status" value="1"/>
</dbReference>
<reference evidence="2" key="1">
    <citation type="journal article" date="2021" name="PeerJ">
        <title>Extensive microbial diversity within the chicken gut microbiome revealed by metagenomics and culture.</title>
        <authorList>
            <person name="Gilroy R."/>
            <person name="Ravi A."/>
            <person name="Getino M."/>
            <person name="Pursley I."/>
            <person name="Horton D.L."/>
            <person name="Alikhan N.F."/>
            <person name="Baker D."/>
            <person name="Gharbi K."/>
            <person name="Hall N."/>
            <person name="Watson M."/>
            <person name="Adriaenssens E.M."/>
            <person name="Foster-Nyarko E."/>
            <person name="Jarju S."/>
            <person name="Secka A."/>
            <person name="Antonio M."/>
            <person name="Oren A."/>
            <person name="Chaudhuri R.R."/>
            <person name="La Ragione R."/>
            <person name="Hildebrand F."/>
            <person name="Pallen M.J."/>
        </authorList>
    </citation>
    <scope>NUCLEOTIDE SEQUENCE</scope>
    <source>
        <strain evidence="2">ChiGjej2B2-19336</strain>
    </source>
</reference>
<dbReference type="InterPro" id="IPR011044">
    <property type="entry name" value="Quino_amine_DH_bsu"/>
</dbReference>
<dbReference type="Pfam" id="PF17425">
    <property type="entry name" value="Arylsulfotran_N"/>
    <property type="match status" value="1"/>
</dbReference>
<dbReference type="AlphaFoldDB" id="A0A921AW80"/>
<dbReference type="PANTHER" id="PTHR35340">
    <property type="entry name" value="PQQ ENZYME REPEAT PROTEIN-RELATED"/>
    <property type="match status" value="1"/>
</dbReference>
<dbReference type="InterPro" id="IPR038477">
    <property type="entry name" value="ASST_N_sf"/>
</dbReference>
<evidence type="ECO:0000313" key="3">
    <source>
        <dbReference type="Proteomes" id="UP000698963"/>
    </source>
</evidence>
<sequence length="626" mass="71642">MSNKVTHTYSDHLITRQNRAEKEFLAAFEAEKPTLENAHVLVNPYFINPLCALILFKSEKPASATMTIHGKRNARENIVHTFPEGTDHFIPVIGLYEGMATKVTVELSTGEKNTFSIMSQPLPEDVCRCRNINTSMDYFGNNFMFLTPAGKNLPTAYDYMGDIRWLLTENTMFDIKRVKNGNIITGSHRFCHMPYCSTGLVELNLLGKIYKEFRMPGNYHHDHFEMPDGNILALTQDFTASTVEDMIALLDRETGEILRTWDYKTFLPQNVGGSGSQDAHDWFHNNALWYNEKNNTITISGRHQDAIVNFDYETSKLNWIIGDPEGWPEDMQKYFFKPVGDVANFDWQYEQHACVVCPDGDIMCFDNGQYRSKVKAKYIRNRDNFSRGVRYRIDTDKMEIEQVWQYGKELGQSFFSPYICNVEYYDEGHYLIHSGGIGWQDGYASDKLGAFINPKKEPGTDICAKTVEQKDGVVMYSMEVDGNFYRAEKLFPYHDGDNAAFGEGKLLGHLDVTPTFDTIPDVPESQEVINSWHQINIEEDEDRIVFHGRFARGSLVMVLLEGEKETRGYFINTAASYHLAMCSGAYLEEDDRVIKQNISKEGLSGKYEIKVLVEDTKYQTGVSIFC</sequence>
<accession>A0A921AW80</accession>
<dbReference type="InterPro" id="IPR053143">
    <property type="entry name" value="Arylsulfate_ST"/>
</dbReference>
<dbReference type="Pfam" id="PF05935">
    <property type="entry name" value="Arylsulfotrans"/>
    <property type="match status" value="1"/>
</dbReference>
<feature type="domain" description="Arylsulfotransferase N-terminal" evidence="1">
    <location>
        <begin position="40"/>
        <end position="112"/>
    </location>
</feature>
<gene>
    <name evidence="2" type="ORF">K8W16_06450</name>
</gene>
<name>A0A921AW80_9BACT</name>
<dbReference type="InterPro" id="IPR035391">
    <property type="entry name" value="Arylsulfotran_N"/>
</dbReference>
<dbReference type="Gene3D" id="2.60.40.3100">
    <property type="entry name" value="Arylsulphate sulphotransferase monomer, N-terminal domain"/>
    <property type="match status" value="1"/>
</dbReference>
<dbReference type="GO" id="GO:0004062">
    <property type="term" value="F:aryl sulfotransferase activity"/>
    <property type="evidence" value="ECO:0007669"/>
    <property type="project" value="InterPro"/>
</dbReference>
<evidence type="ECO:0000313" key="2">
    <source>
        <dbReference type="EMBL" id="HJD97268.1"/>
    </source>
</evidence>
<organism evidence="2 3">
    <name type="scientific">Mailhella massiliensis</name>
    <dbReference type="NCBI Taxonomy" id="1903261"/>
    <lineage>
        <taxon>Bacteria</taxon>
        <taxon>Pseudomonadati</taxon>
        <taxon>Thermodesulfobacteriota</taxon>
        <taxon>Desulfovibrionia</taxon>
        <taxon>Desulfovibrionales</taxon>
        <taxon>Desulfovibrionaceae</taxon>
        <taxon>Mailhella</taxon>
    </lineage>
</organism>